<evidence type="ECO:0000256" key="1">
    <source>
        <dbReference type="ARBA" id="ARBA00022741"/>
    </source>
</evidence>
<dbReference type="AlphaFoldDB" id="A0A7Z1S693"/>
<protein>
    <submittedName>
        <fullName evidence="5">ATP-dependent chaperone ClpB</fullName>
    </submittedName>
</protein>
<dbReference type="GO" id="GO:0034605">
    <property type="term" value="P:cellular response to heat"/>
    <property type="evidence" value="ECO:0007669"/>
    <property type="project" value="TreeGrafter"/>
</dbReference>
<dbReference type="CDD" id="cd19499">
    <property type="entry name" value="RecA-like_ClpB_Hsp104-like"/>
    <property type="match status" value="1"/>
</dbReference>
<feature type="domain" description="ATPase AAA-type core" evidence="4">
    <location>
        <begin position="132"/>
        <end position="184"/>
    </location>
</feature>
<sequence>AKVQEKRAELDSSRQALEDAQTEGNLEKAAELQYGTIPQLEKELQKFEEAFQDETGEDSERMIREVVSDEEIGDIVSQWTGIPVSKLVETEREKLLSLSDILHKRVVGQDTAVDLVSDAVVRARAGIKDPNRPIGSFLFLGPTGVGKTELAKSLASSLFDSEKHMIRIDMSEYMEKHAVSRLIG</sequence>
<organism evidence="5 6">
    <name type="scientific">Staphylococcus aureus</name>
    <dbReference type="NCBI Taxonomy" id="1280"/>
    <lineage>
        <taxon>Bacteria</taxon>
        <taxon>Bacillati</taxon>
        <taxon>Bacillota</taxon>
        <taxon>Bacilli</taxon>
        <taxon>Bacillales</taxon>
        <taxon>Staphylococcaceae</taxon>
        <taxon>Staphylococcus</taxon>
    </lineage>
</organism>
<dbReference type="InterPro" id="IPR027417">
    <property type="entry name" value="P-loop_NTPase"/>
</dbReference>
<feature type="region of interest" description="Disordered" evidence="3">
    <location>
        <begin position="1"/>
        <end position="23"/>
    </location>
</feature>
<dbReference type="PANTHER" id="PTHR11638:SF18">
    <property type="entry name" value="HEAT SHOCK PROTEIN 104"/>
    <property type="match status" value="1"/>
</dbReference>
<gene>
    <name evidence="5" type="ORF">CV021_16855</name>
</gene>
<dbReference type="PANTHER" id="PTHR11638">
    <property type="entry name" value="ATP-DEPENDENT CLP PROTEASE"/>
    <property type="match status" value="1"/>
</dbReference>
<keyword evidence="2" id="KW-0067">ATP-binding</keyword>
<dbReference type="InterPro" id="IPR003959">
    <property type="entry name" value="ATPase_AAA_core"/>
</dbReference>
<name>A0A7Z1S693_STAAU</name>
<keyword evidence="1" id="KW-0547">Nucleotide-binding</keyword>
<proteinExistence type="predicted"/>
<dbReference type="Pfam" id="PF07724">
    <property type="entry name" value="AAA_2"/>
    <property type="match status" value="1"/>
</dbReference>
<comment type="caution">
    <text evidence="5">The sequence shown here is derived from an EMBL/GenBank/DDBJ whole genome shotgun (WGS) entry which is preliminary data.</text>
</comment>
<dbReference type="SUPFAM" id="SSF52540">
    <property type="entry name" value="P-loop containing nucleoside triphosphate hydrolases"/>
    <property type="match status" value="1"/>
</dbReference>
<evidence type="ECO:0000259" key="4">
    <source>
        <dbReference type="Pfam" id="PF07724"/>
    </source>
</evidence>
<feature type="compositionally biased region" description="Basic and acidic residues" evidence="3">
    <location>
        <begin position="1"/>
        <end position="12"/>
    </location>
</feature>
<reference evidence="5 6" key="1">
    <citation type="submission" date="2017-11" db="EMBL/GenBank/DDBJ databases">
        <authorList>
            <person name="Founou R.C."/>
            <person name="Founou L."/>
            <person name="Allam M."/>
            <person name="Ismail A."/>
            <person name="Essack S.Y."/>
        </authorList>
    </citation>
    <scope>NUCLEOTIDE SEQUENCE [LARGE SCALE GENOMIC DNA]</scope>
    <source>
        <strain evidence="5 6">G703N2B1</strain>
    </source>
</reference>
<accession>A0A7Z1S693</accession>
<dbReference type="GO" id="GO:0005524">
    <property type="term" value="F:ATP binding"/>
    <property type="evidence" value="ECO:0007669"/>
    <property type="project" value="UniProtKB-KW"/>
</dbReference>
<dbReference type="EMBL" id="PGWZ01000683">
    <property type="protein sequence ID" value="PPJ68634.1"/>
    <property type="molecule type" value="Genomic_DNA"/>
</dbReference>
<dbReference type="Gene3D" id="6.10.140.130">
    <property type="match status" value="1"/>
</dbReference>
<dbReference type="InterPro" id="IPR050130">
    <property type="entry name" value="ClpA_ClpB"/>
</dbReference>
<evidence type="ECO:0000256" key="2">
    <source>
        <dbReference type="ARBA" id="ARBA00022840"/>
    </source>
</evidence>
<dbReference type="RefSeq" id="WP_154700774.1">
    <property type="nucleotide sequence ID" value="NZ_PGWZ01000683.1"/>
</dbReference>
<evidence type="ECO:0000313" key="5">
    <source>
        <dbReference type="EMBL" id="PPJ68634.1"/>
    </source>
</evidence>
<feature type="non-terminal residue" evidence="5">
    <location>
        <position position="1"/>
    </location>
</feature>
<dbReference type="GO" id="GO:0005737">
    <property type="term" value="C:cytoplasm"/>
    <property type="evidence" value="ECO:0007669"/>
    <property type="project" value="TreeGrafter"/>
</dbReference>
<dbReference type="Proteomes" id="UP000238775">
    <property type="component" value="Unassembled WGS sequence"/>
</dbReference>
<feature type="non-terminal residue" evidence="5">
    <location>
        <position position="184"/>
    </location>
</feature>
<evidence type="ECO:0000313" key="6">
    <source>
        <dbReference type="Proteomes" id="UP000238775"/>
    </source>
</evidence>
<dbReference type="Gene3D" id="3.40.50.300">
    <property type="entry name" value="P-loop containing nucleotide triphosphate hydrolases"/>
    <property type="match status" value="1"/>
</dbReference>
<dbReference type="GO" id="GO:0016887">
    <property type="term" value="F:ATP hydrolysis activity"/>
    <property type="evidence" value="ECO:0007669"/>
    <property type="project" value="InterPro"/>
</dbReference>
<evidence type="ECO:0000256" key="3">
    <source>
        <dbReference type="SAM" id="MobiDB-lite"/>
    </source>
</evidence>